<dbReference type="RefSeq" id="WP_252589215.1">
    <property type="nucleotide sequence ID" value="NZ_JAMWYS010000053.1"/>
</dbReference>
<reference evidence="1" key="1">
    <citation type="submission" date="2022-06" db="EMBL/GenBank/DDBJ databases">
        <title>Solitalea sp. MAHUQ-68 isolated from rhizospheric soil.</title>
        <authorList>
            <person name="Huq M.A."/>
        </authorList>
    </citation>
    <scope>NUCLEOTIDE SEQUENCE</scope>
    <source>
        <strain evidence="1">MAHUQ-68</strain>
    </source>
</reference>
<organism evidence="1 2">
    <name type="scientific">Solitalea agri</name>
    <dbReference type="NCBI Taxonomy" id="2953739"/>
    <lineage>
        <taxon>Bacteria</taxon>
        <taxon>Pseudomonadati</taxon>
        <taxon>Bacteroidota</taxon>
        <taxon>Sphingobacteriia</taxon>
        <taxon>Sphingobacteriales</taxon>
        <taxon>Sphingobacteriaceae</taxon>
        <taxon>Solitalea</taxon>
    </lineage>
</organism>
<dbReference type="Proteomes" id="UP001155182">
    <property type="component" value="Unassembled WGS sequence"/>
</dbReference>
<sequence>MDKKVQQSLKAALSGYKIGQSGSIPSSYSLDDKDTAFYNKLVTIFSQGEDFKQKMQLMDEAFDDEPAFENLREFFFDLLLINFFQADAVRLEDDYLESPEWLKIEDDTIDRGTELLNLFLYLHECDMEKIEPELSDYLKEFLLIEEEEFQEELEIYEDVVANQMLVESTYAEIAKTADRLEESAPLKDLFYVLMSFFNETDPGMTDLNDYLKQAANKPFDTAALFAILVYNYNLSELPVKIN</sequence>
<keyword evidence="2" id="KW-1185">Reference proteome</keyword>
<protein>
    <submittedName>
        <fullName evidence="1">Uncharacterized protein</fullName>
    </submittedName>
</protein>
<gene>
    <name evidence="1" type="ORF">NF867_15140</name>
</gene>
<comment type="caution">
    <text evidence="1">The sequence shown here is derived from an EMBL/GenBank/DDBJ whole genome shotgun (WGS) entry which is preliminary data.</text>
</comment>
<accession>A0A9X2F4Q8</accession>
<proteinExistence type="predicted"/>
<evidence type="ECO:0000313" key="1">
    <source>
        <dbReference type="EMBL" id="MCO4294195.1"/>
    </source>
</evidence>
<dbReference type="AlphaFoldDB" id="A0A9X2F4Q8"/>
<name>A0A9X2F4Q8_9SPHI</name>
<evidence type="ECO:0000313" key="2">
    <source>
        <dbReference type="Proteomes" id="UP001155182"/>
    </source>
</evidence>
<dbReference type="EMBL" id="JAMWYS010000053">
    <property type="protein sequence ID" value="MCO4294195.1"/>
    <property type="molecule type" value="Genomic_DNA"/>
</dbReference>